<organism evidence="3 4">
    <name type="scientific">Colletotrichum trifolii</name>
    <dbReference type="NCBI Taxonomy" id="5466"/>
    <lineage>
        <taxon>Eukaryota</taxon>
        <taxon>Fungi</taxon>
        <taxon>Dikarya</taxon>
        <taxon>Ascomycota</taxon>
        <taxon>Pezizomycotina</taxon>
        <taxon>Sordariomycetes</taxon>
        <taxon>Hypocreomycetidae</taxon>
        <taxon>Glomerellales</taxon>
        <taxon>Glomerellaceae</taxon>
        <taxon>Colletotrichum</taxon>
        <taxon>Colletotrichum orbiculare species complex</taxon>
    </lineage>
</organism>
<sequence>MAAFSRGLGLRLSLLPRAPLPSRSVQPLTNRLFTTLQPLRYATRNNLAKPAAAAKPIPKAPSPLPSKPTTPPPNGPSTAPTTYALLLQLAKKQSPTLLYESSSHFWMKLSAWGAALMFYGYAGVNFYLMIYDPPADISPLVSYAFGFICLATAAFGSYFFVGVNNIIRSVRAVPTTTLVAGGKLPADAARASPVHLEIKVKKLVGRAPRTLIVPPNKVTIPYRVFQPQRYISPVADQREKAAAAKREWEYDQKHLMTVPFRHAGKGMKAAWYGVTRALTKTGFMTVEVDGEKLKLDVHSGWALEDGRVVDRLVNVGPK</sequence>
<accession>A0A4R8RGB0</accession>
<evidence type="ECO:0000256" key="2">
    <source>
        <dbReference type="SAM" id="Phobius"/>
    </source>
</evidence>
<keyword evidence="4" id="KW-1185">Reference proteome</keyword>
<evidence type="ECO:0000313" key="3">
    <source>
        <dbReference type="EMBL" id="TDZ60729.1"/>
    </source>
</evidence>
<keyword evidence="2" id="KW-1133">Transmembrane helix</keyword>
<evidence type="ECO:0000256" key="1">
    <source>
        <dbReference type="SAM" id="MobiDB-lite"/>
    </source>
</evidence>
<evidence type="ECO:0000313" key="4">
    <source>
        <dbReference type="Proteomes" id="UP000295703"/>
    </source>
</evidence>
<protein>
    <submittedName>
        <fullName evidence="3">Uncharacterized protein</fullName>
    </submittedName>
</protein>
<feature type="region of interest" description="Disordered" evidence="1">
    <location>
        <begin position="49"/>
        <end position="77"/>
    </location>
</feature>
<dbReference type="Proteomes" id="UP000295703">
    <property type="component" value="Unassembled WGS sequence"/>
</dbReference>
<comment type="caution">
    <text evidence="3">The sequence shown here is derived from an EMBL/GenBank/DDBJ whole genome shotgun (WGS) entry which is preliminary data.</text>
</comment>
<feature type="transmembrane region" description="Helical" evidence="2">
    <location>
        <begin position="140"/>
        <end position="161"/>
    </location>
</feature>
<dbReference type="AlphaFoldDB" id="A0A4R8RGB0"/>
<feature type="compositionally biased region" description="Pro residues" evidence="1">
    <location>
        <begin position="58"/>
        <end position="75"/>
    </location>
</feature>
<dbReference type="EMBL" id="RYZW01000036">
    <property type="protein sequence ID" value="TDZ60729.1"/>
    <property type="molecule type" value="Genomic_DNA"/>
</dbReference>
<keyword evidence="2" id="KW-0812">Transmembrane</keyword>
<gene>
    <name evidence="3" type="ORF">CTRI78_v004751</name>
</gene>
<reference evidence="3 4" key="1">
    <citation type="submission" date="2018-12" db="EMBL/GenBank/DDBJ databases">
        <title>Genome sequence and assembly of Colletotrichum trifolii.</title>
        <authorList>
            <person name="Gan P."/>
            <person name="Shirasu K."/>
        </authorList>
    </citation>
    <scope>NUCLEOTIDE SEQUENCE [LARGE SCALE GENOMIC DNA]</scope>
    <source>
        <strain evidence="3 4">543-2</strain>
    </source>
</reference>
<feature type="transmembrane region" description="Helical" evidence="2">
    <location>
        <begin position="109"/>
        <end position="128"/>
    </location>
</feature>
<dbReference type="STRING" id="5466.A0A4R8RGB0"/>
<keyword evidence="2" id="KW-0472">Membrane</keyword>
<proteinExistence type="predicted"/>
<name>A0A4R8RGB0_COLTR</name>